<sequence length="271" mass="30232">MLSTFLACNLDKAVDWSNITSADENPDKDSVSISSGSHLLIAKALNEKVHRDKSSGIQLIENWDVMSVDDLPDKKVRNELIDAAHANKISLSSLGGLAINPLTLWGMQNSGDKTYMFLFPEFVKIDNFAGGDVLRDILQDEAPHLKSQDVISSFATKQIPSRNLFGAPFTSSTIPHPFQTSLEPPTALARAINAHPLAEAWDNFAVLDELKLLFNAEGFVVQNFVRNTRQRLFNNLSQAYQDLLHLVEREYGHSAPPQWECEWSLNKKTQA</sequence>
<gene>
    <name evidence="1" type="ORF">TWF481_002645</name>
</gene>
<accession>A0AAV9VQT6</accession>
<dbReference type="Proteomes" id="UP001370758">
    <property type="component" value="Unassembled WGS sequence"/>
</dbReference>
<dbReference type="EMBL" id="JAVHJL010000012">
    <property type="protein sequence ID" value="KAK6495597.1"/>
    <property type="molecule type" value="Genomic_DNA"/>
</dbReference>
<comment type="caution">
    <text evidence="1">The sequence shown here is derived from an EMBL/GenBank/DDBJ whole genome shotgun (WGS) entry which is preliminary data.</text>
</comment>
<reference evidence="1 2" key="1">
    <citation type="submission" date="2023-08" db="EMBL/GenBank/DDBJ databases">
        <authorList>
            <person name="Palmer J.M."/>
        </authorList>
    </citation>
    <scope>NUCLEOTIDE SEQUENCE [LARGE SCALE GENOMIC DNA]</scope>
    <source>
        <strain evidence="1 2">TWF481</strain>
    </source>
</reference>
<name>A0AAV9VQT6_9PEZI</name>
<evidence type="ECO:0000313" key="1">
    <source>
        <dbReference type="EMBL" id="KAK6495597.1"/>
    </source>
</evidence>
<keyword evidence="2" id="KW-1185">Reference proteome</keyword>
<dbReference type="AlphaFoldDB" id="A0AAV9VQT6"/>
<evidence type="ECO:0000313" key="2">
    <source>
        <dbReference type="Proteomes" id="UP001370758"/>
    </source>
</evidence>
<protein>
    <submittedName>
        <fullName evidence="1">Uncharacterized protein</fullName>
    </submittedName>
</protein>
<organism evidence="1 2">
    <name type="scientific">Arthrobotrys musiformis</name>
    <dbReference type="NCBI Taxonomy" id="47236"/>
    <lineage>
        <taxon>Eukaryota</taxon>
        <taxon>Fungi</taxon>
        <taxon>Dikarya</taxon>
        <taxon>Ascomycota</taxon>
        <taxon>Pezizomycotina</taxon>
        <taxon>Orbiliomycetes</taxon>
        <taxon>Orbiliales</taxon>
        <taxon>Orbiliaceae</taxon>
        <taxon>Arthrobotrys</taxon>
    </lineage>
</organism>
<proteinExistence type="predicted"/>